<gene>
    <name evidence="1" type="primary">NCL1_38110</name>
    <name evidence="1" type="ORF">TNCT_167471</name>
</gene>
<accession>A0A8X6FUN0</accession>
<dbReference type="AlphaFoldDB" id="A0A8X6FUN0"/>
<dbReference type="OrthoDB" id="6407690at2759"/>
<reference evidence="1" key="1">
    <citation type="submission" date="2020-07" db="EMBL/GenBank/DDBJ databases">
        <title>Multicomponent nature underlies the extraordinary mechanical properties of spider dragline silk.</title>
        <authorList>
            <person name="Kono N."/>
            <person name="Nakamura H."/>
            <person name="Mori M."/>
            <person name="Yoshida Y."/>
            <person name="Ohtoshi R."/>
            <person name="Malay A.D."/>
            <person name="Moran D.A.P."/>
            <person name="Tomita M."/>
            <person name="Numata K."/>
            <person name="Arakawa K."/>
        </authorList>
    </citation>
    <scope>NUCLEOTIDE SEQUENCE</scope>
</reference>
<dbReference type="EMBL" id="BMAO01033480">
    <property type="protein sequence ID" value="GFQ89845.1"/>
    <property type="molecule type" value="Genomic_DNA"/>
</dbReference>
<evidence type="ECO:0000313" key="1">
    <source>
        <dbReference type="EMBL" id="GFQ89845.1"/>
    </source>
</evidence>
<sequence length="377" mass="45232">MKIRFRPSLQLLAKTRIALRFLLKIDCRIVCTNFPGALGGMESIYVAYMHQCEHCLPLEVTIKRNIASIIRALATEVTRWYDCHRNLLPDASLDYWKMICWYSHGTIDYFATARALLQNENLNRRQRYILICKYCLEGEQRLSEELTADDLIFISINAGLTKDLRTWMEALRSNTTLNWKQITDQVDTGNYHTKNPRNIFSVDYLGLLYYFPKLTNAEVRYRCLYLAILHGSIRPFYLYLCFARLPDYEVDDLFNRFPLRHRYLVIENFLQWPLQCMFLSIIERFRRRIWNQIYLDLFKFILFERFERGQLEYEYLSLLKQFWAQLSENSRGLIMDDRLYARIAYVMKFNDQYNITPNLIELYIKSGEAWQDQVVLI</sequence>
<dbReference type="Proteomes" id="UP000887116">
    <property type="component" value="Unassembled WGS sequence"/>
</dbReference>
<proteinExistence type="predicted"/>
<evidence type="ECO:0000313" key="2">
    <source>
        <dbReference type="Proteomes" id="UP000887116"/>
    </source>
</evidence>
<keyword evidence="2" id="KW-1185">Reference proteome</keyword>
<name>A0A8X6FUN0_TRICU</name>
<organism evidence="1 2">
    <name type="scientific">Trichonephila clavata</name>
    <name type="common">Joro spider</name>
    <name type="synonym">Nephila clavata</name>
    <dbReference type="NCBI Taxonomy" id="2740835"/>
    <lineage>
        <taxon>Eukaryota</taxon>
        <taxon>Metazoa</taxon>
        <taxon>Ecdysozoa</taxon>
        <taxon>Arthropoda</taxon>
        <taxon>Chelicerata</taxon>
        <taxon>Arachnida</taxon>
        <taxon>Araneae</taxon>
        <taxon>Araneomorphae</taxon>
        <taxon>Entelegynae</taxon>
        <taxon>Araneoidea</taxon>
        <taxon>Nephilidae</taxon>
        <taxon>Trichonephila</taxon>
    </lineage>
</organism>
<protein>
    <submittedName>
        <fullName evidence="1">Uncharacterized protein</fullName>
    </submittedName>
</protein>
<comment type="caution">
    <text evidence="1">The sequence shown here is derived from an EMBL/GenBank/DDBJ whole genome shotgun (WGS) entry which is preliminary data.</text>
</comment>